<dbReference type="EMBL" id="LCWV01000021">
    <property type="protein sequence ID" value="PWI66936.1"/>
    <property type="molecule type" value="Genomic_DNA"/>
</dbReference>
<evidence type="ECO:0000313" key="2">
    <source>
        <dbReference type="EMBL" id="PWI66936.1"/>
    </source>
</evidence>
<protein>
    <submittedName>
        <fullName evidence="2">Uncharacterized protein</fullName>
    </submittedName>
</protein>
<reference evidence="2 3" key="1">
    <citation type="journal article" date="2016" name="Front. Microbiol.">
        <title>Genome and transcriptome sequences reveal the specific parasitism of the nematophagous Purpureocillium lilacinum 36-1.</title>
        <authorList>
            <person name="Xie J."/>
            <person name="Li S."/>
            <person name="Mo C."/>
            <person name="Xiao X."/>
            <person name="Peng D."/>
            <person name="Wang G."/>
            <person name="Xiao Y."/>
        </authorList>
    </citation>
    <scope>NUCLEOTIDE SEQUENCE [LARGE SCALE GENOMIC DNA]</scope>
    <source>
        <strain evidence="2 3">36-1</strain>
    </source>
</reference>
<organism evidence="2 3">
    <name type="scientific">Purpureocillium lilacinum</name>
    <name type="common">Paecilomyces lilacinus</name>
    <dbReference type="NCBI Taxonomy" id="33203"/>
    <lineage>
        <taxon>Eukaryota</taxon>
        <taxon>Fungi</taxon>
        <taxon>Dikarya</taxon>
        <taxon>Ascomycota</taxon>
        <taxon>Pezizomycotina</taxon>
        <taxon>Sordariomycetes</taxon>
        <taxon>Hypocreomycetidae</taxon>
        <taxon>Hypocreales</taxon>
        <taxon>Ophiocordycipitaceae</taxon>
        <taxon>Purpureocillium</taxon>
    </lineage>
</organism>
<dbReference type="Proteomes" id="UP000245956">
    <property type="component" value="Unassembled WGS sequence"/>
</dbReference>
<dbReference type="AlphaFoldDB" id="A0A2U3DXH0"/>
<accession>A0A2U3DXH0</accession>
<comment type="caution">
    <text evidence="2">The sequence shown here is derived from an EMBL/GenBank/DDBJ whole genome shotgun (WGS) entry which is preliminary data.</text>
</comment>
<proteinExistence type="predicted"/>
<gene>
    <name evidence="2" type="ORF">PCL_04442</name>
</gene>
<name>A0A2U3DXH0_PURLI</name>
<evidence type="ECO:0000256" key="1">
    <source>
        <dbReference type="SAM" id="MobiDB-lite"/>
    </source>
</evidence>
<feature type="region of interest" description="Disordered" evidence="1">
    <location>
        <begin position="200"/>
        <end position="227"/>
    </location>
</feature>
<evidence type="ECO:0000313" key="3">
    <source>
        <dbReference type="Proteomes" id="UP000245956"/>
    </source>
</evidence>
<sequence>MFNPVWQQGLRAVNASGITTWSTSSSMAWIGPQHVATGQSDTATTLGQVRAAARAPGLCPPRSVTWQVTSVPALTPSKPGSEDSVVALYEKHYILSKLRRAKASQSVWFYDKHAPLTWISMQSTGGSTPLPVEGTRASVLSQNWDTPTVRPWQLRLHVSIARRTRGCCLSNTRRKNPGYEVVLHFCGDWRADEQRDNAAESPFGLGGHRTVNAGTKGATDAGRDDPAWLKSTSGDSVDWCPRRYMRRGAGNGKAGVAECPYLSLTHHARVAVAHVVADMSCQQRHEGVRHGTLHGISRFPSLHVSLRRALRDRACRPGSLLSVQVVDE</sequence>